<dbReference type="GO" id="GO:0016020">
    <property type="term" value="C:membrane"/>
    <property type="evidence" value="ECO:0007669"/>
    <property type="project" value="InterPro"/>
</dbReference>
<dbReference type="GeneID" id="40310676"/>
<dbReference type="Pfam" id="PF04092">
    <property type="entry name" value="SAG"/>
    <property type="match status" value="2"/>
</dbReference>
<accession>A0A2A9MJE9</accession>
<sequence>MLGPTVLCSSAQAFSRAMEERAEGKKRLRSSLGPSVLKIIAIIVIFSGFPSLPCVGAKEDAPVSLACSASGSETTCTCSTQVNTDGESNRSAILSKETNILSVNCDETLQFFPTGENGTTVCPAGVTAQNQCNLSVPELLSEKSDVKWEDCDIKAKGKNPCKRLTIPEVTLPFVDQKFAVGCTANPADSSKICEVPVTIQARATETNGQTVTCAYGADSNEIRQAVTLNPSKNSFTLVCGDKGTVLPTNYDTKFCSSDPEKAKETCDGDYESILPGFENSWWKKNIFANSFTLSIPVEKFPTEQAKMVVACQQTTPKPSSKIAKDEIATSSVCRVDVSIEAGGAASLSLGSWYFSSWLLAFAVTLLVARFM</sequence>
<keyword evidence="4" id="KW-1185">Reference proteome</keyword>
<dbReference type="AlphaFoldDB" id="A0A2A9MJE9"/>
<dbReference type="InterPro" id="IPR007226">
    <property type="entry name" value="SRS_dom"/>
</dbReference>
<feature type="transmembrane region" description="Helical" evidence="1">
    <location>
        <begin position="352"/>
        <end position="370"/>
    </location>
</feature>
<reference evidence="3 4" key="1">
    <citation type="submission" date="2017-09" db="EMBL/GenBank/DDBJ databases">
        <title>Genome sequencing of Besnoitia besnoiti strain Bb-Ger1.</title>
        <authorList>
            <person name="Schares G."/>
            <person name="Venepally P."/>
            <person name="Lorenzi H.A."/>
        </authorList>
    </citation>
    <scope>NUCLEOTIDE SEQUENCE [LARGE SCALE GENOMIC DNA]</scope>
    <source>
        <strain evidence="3 4">Bb-Ger1</strain>
    </source>
</reference>
<dbReference type="InterPro" id="IPR028352">
    <property type="entry name" value="Surface_antig_SAG1"/>
</dbReference>
<keyword evidence="1" id="KW-0472">Membrane</keyword>
<gene>
    <name evidence="3" type="ORF">BESB_057470</name>
</gene>
<dbReference type="Gene3D" id="2.60.40.1320">
    <property type="entry name" value="SRS domain"/>
    <property type="match status" value="2"/>
</dbReference>
<protein>
    <submittedName>
        <fullName evidence="3">SAG-related sequence</fullName>
    </submittedName>
</protein>
<name>A0A2A9MJE9_BESBE</name>
<feature type="domain" description="SRS" evidence="2">
    <location>
        <begin position="74"/>
        <end position="199"/>
    </location>
</feature>
<proteinExistence type="predicted"/>
<evidence type="ECO:0000313" key="3">
    <source>
        <dbReference type="EMBL" id="PFH36096.1"/>
    </source>
</evidence>
<evidence type="ECO:0000256" key="1">
    <source>
        <dbReference type="SAM" id="Phobius"/>
    </source>
</evidence>
<evidence type="ECO:0000259" key="2">
    <source>
        <dbReference type="Pfam" id="PF04092"/>
    </source>
</evidence>
<keyword evidence="1" id="KW-0812">Transmembrane</keyword>
<keyword evidence="1" id="KW-1133">Transmembrane helix</keyword>
<dbReference type="EMBL" id="NWUJ01000004">
    <property type="protein sequence ID" value="PFH36096.1"/>
    <property type="molecule type" value="Genomic_DNA"/>
</dbReference>
<feature type="domain" description="SRS" evidence="2">
    <location>
        <begin position="209"/>
        <end position="339"/>
    </location>
</feature>
<dbReference type="OrthoDB" id="329695at2759"/>
<organism evidence="3 4">
    <name type="scientific">Besnoitia besnoiti</name>
    <name type="common">Apicomplexan protozoan</name>
    <dbReference type="NCBI Taxonomy" id="94643"/>
    <lineage>
        <taxon>Eukaryota</taxon>
        <taxon>Sar</taxon>
        <taxon>Alveolata</taxon>
        <taxon>Apicomplexa</taxon>
        <taxon>Conoidasida</taxon>
        <taxon>Coccidia</taxon>
        <taxon>Eucoccidiorida</taxon>
        <taxon>Eimeriorina</taxon>
        <taxon>Sarcocystidae</taxon>
        <taxon>Besnoitia</taxon>
    </lineage>
</organism>
<dbReference type="InterPro" id="IPR036755">
    <property type="entry name" value="SRS_dom_sf"/>
</dbReference>
<evidence type="ECO:0000313" key="4">
    <source>
        <dbReference type="Proteomes" id="UP000224006"/>
    </source>
</evidence>
<dbReference type="PRINTS" id="PR01801">
    <property type="entry name" value="SURFCEANTIGN"/>
</dbReference>
<dbReference type="SUPFAM" id="SSF74877">
    <property type="entry name" value="Major surface antigen p30, SAG1"/>
    <property type="match status" value="2"/>
</dbReference>
<comment type="caution">
    <text evidence="3">The sequence shown here is derived from an EMBL/GenBank/DDBJ whole genome shotgun (WGS) entry which is preliminary data.</text>
</comment>
<dbReference type="VEuPathDB" id="ToxoDB:BESB_057470"/>
<dbReference type="RefSeq" id="XP_029220105.1">
    <property type="nucleotide sequence ID" value="XM_029364182.1"/>
</dbReference>
<dbReference type="Proteomes" id="UP000224006">
    <property type="component" value="Chromosome IV"/>
</dbReference>
<dbReference type="KEGG" id="bbes:BESB_057470"/>